<comment type="caution">
    <text evidence="2">The sequence shown here is derived from an EMBL/GenBank/DDBJ whole genome shotgun (WGS) entry which is preliminary data.</text>
</comment>
<organism evidence="2 3">
    <name type="scientific">Araneus ventricosus</name>
    <name type="common">Orbweaver spider</name>
    <name type="synonym">Epeira ventricosa</name>
    <dbReference type="NCBI Taxonomy" id="182803"/>
    <lineage>
        <taxon>Eukaryota</taxon>
        <taxon>Metazoa</taxon>
        <taxon>Ecdysozoa</taxon>
        <taxon>Arthropoda</taxon>
        <taxon>Chelicerata</taxon>
        <taxon>Arachnida</taxon>
        <taxon>Araneae</taxon>
        <taxon>Araneomorphae</taxon>
        <taxon>Entelegynae</taxon>
        <taxon>Araneoidea</taxon>
        <taxon>Araneidae</taxon>
        <taxon>Araneus</taxon>
    </lineage>
</organism>
<evidence type="ECO:0000256" key="1">
    <source>
        <dbReference type="SAM" id="SignalP"/>
    </source>
</evidence>
<dbReference type="AlphaFoldDB" id="A0A4Y2KKV3"/>
<evidence type="ECO:0000313" key="2">
    <source>
        <dbReference type="EMBL" id="GBN03214.1"/>
    </source>
</evidence>
<name>A0A4Y2KKV3_ARAVE</name>
<dbReference type="OrthoDB" id="6433776at2759"/>
<dbReference type="Proteomes" id="UP000499080">
    <property type="component" value="Unassembled WGS sequence"/>
</dbReference>
<feature type="chain" id="PRO_5021201823" evidence="1">
    <location>
        <begin position="21"/>
        <end position="111"/>
    </location>
</feature>
<feature type="signal peptide" evidence="1">
    <location>
        <begin position="1"/>
        <end position="20"/>
    </location>
</feature>
<dbReference type="EMBL" id="BGPR01004775">
    <property type="protein sequence ID" value="GBN03214.1"/>
    <property type="molecule type" value="Genomic_DNA"/>
</dbReference>
<proteinExistence type="predicted"/>
<keyword evidence="3" id="KW-1185">Reference proteome</keyword>
<accession>A0A4Y2KKV3</accession>
<reference evidence="2 3" key="1">
    <citation type="journal article" date="2019" name="Sci. Rep.">
        <title>Orb-weaving spider Araneus ventricosus genome elucidates the spidroin gene catalogue.</title>
        <authorList>
            <person name="Kono N."/>
            <person name="Nakamura H."/>
            <person name="Ohtoshi R."/>
            <person name="Moran D.A.P."/>
            <person name="Shinohara A."/>
            <person name="Yoshida Y."/>
            <person name="Fujiwara M."/>
            <person name="Mori M."/>
            <person name="Tomita M."/>
            <person name="Arakawa K."/>
        </authorList>
    </citation>
    <scope>NUCLEOTIDE SEQUENCE [LARGE SCALE GENOMIC DNA]</scope>
</reference>
<keyword evidence="1" id="KW-0732">Signal</keyword>
<gene>
    <name evidence="2" type="ORF">AVEN_36788_1</name>
</gene>
<sequence length="111" mass="12174">MCRCFLTFTRLVSFLRSLQGLVVDTVIDCGKEVQLAEILPDNITSGKSDFSLFAEADYLIEANSAKKICTLNPDIEDVDEALIIGDKVLMCERELSIPASIVNVESGRCKG</sequence>
<evidence type="ECO:0000313" key="3">
    <source>
        <dbReference type="Proteomes" id="UP000499080"/>
    </source>
</evidence>
<protein>
    <submittedName>
        <fullName evidence="2">Uncharacterized protein</fullName>
    </submittedName>
</protein>